<dbReference type="Gene3D" id="3.30.40.10">
    <property type="entry name" value="Zinc/RING finger domain, C3HC4 (zinc finger)"/>
    <property type="match status" value="1"/>
</dbReference>
<evidence type="ECO:0000256" key="2">
    <source>
        <dbReference type="ARBA" id="ARBA00004718"/>
    </source>
</evidence>
<proteinExistence type="inferred from homology"/>
<evidence type="ECO:0000259" key="14">
    <source>
        <dbReference type="PROSITE" id="PS51044"/>
    </source>
</evidence>
<dbReference type="AlphaFoldDB" id="A0A9Q0IH35"/>
<evidence type="ECO:0000256" key="11">
    <source>
        <dbReference type="ARBA" id="ARBA00031731"/>
    </source>
</evidence>
<dbReference type="EMBL" id="JANIIK010000109">
    <property type="protein sequence ID" value="KAJ3597790.1"/>
    <property type="molecule type" value="Genomic_DNA"/>
</dbReference>
<evidence type="ECO:0000256" key="6">
    <source>
        <dbReference type="ARBA" id="ARBA00022723"/>
    </source>
</evidence>
<feature type="domain" description="SP-RING-type" evidence="14">
    <location>
        <begin position="138"/>
        <end position="224"/>
    </location>
</feature>
<dbReference type="GO" id="GO:0005634">
    <property type="term" value="C:nucleus"/>
    <property type="evidence" value="ECO:0007669"/>
    <property type="project" value="UniProtKB-SubCell"/>
</dbReference>
<evidence type="ECO:0000256" key="12">
    <source>
        <dbReference type="ARBA" id="ARBA00032533"/>
    </source>
</evidence>
<dbReference type="Pfam" id="PF11789">
    <property type="entry name" value="zf-Nse"/>
    <property type="match status" value="1"/>
</dbReference>
<reference evidence="15" key="1">
    <citation type="submission" date="2022-07" db="EMBL/GenBank/DDBJ databases">
        <title>Chromosome-level genome of Muraenolepis orangiensis.</title>
        <authorList>
            <person name="Kim J."/>
        </authorList>
    </citation>
    <scope>NUCLEOTIDE SEQUENCE</scope>
    <source>
        <strain evidence="15">KU_S4_2022</strain>
        <tissue evidence="15">Muscle</tissue>
    </source>
</reference>
<dbReference type="InterPro" id="IPR004181">
    <property type="entry name" value="Znf_MIZ"/>
</dbReference>
<evidence type="ECO:0000256" key="7">
    <source>
        <dbReference type="ARBA" id="ARBA00022771"/>
    </source>
</evidence>
<dbReference type="CDD" id="cd16651">
    <property type="entry name" value="SPL-RING_NSE2"/>
    <property type="match status" value="1"/>
</dbReference>
<dbReference type="GO" id="GO:0030915">
    <property type="term" value="C:Smc5-Smc6 complex"/>
    <property type="evidence" value="ECO:0007669"/>
    <property type="project" value="InterPro"/>
</dbReference>
<keyword evidence="10" id="KW-0539">Nucleus</keyword>
<evidence type="ECO:0000256" key="13">
    <source>
        <dbReference type="PROSITE-ProRule" id="PRU00452"/>
    </source>
</evidence>
<dbReference type="PANTHER" id="PTHR21330:SF1">
    <property type="entry name" value="E3 SUMO-PROTEIN LIGASE NSE2"/>
    <property type="match status" value="1"/>
</dbReference>
<dbReference type="OrthoDB" id="26899at2759"/>
<dbReference type="InterPro" id="IPR026846">
    <property type="entry name" value="Nse2(Mms21)"/>
</dbReference>
<dbReference type="GO" id="GO:0061665">
    <property type="term" value="F:SUMO ligase activity"/>
    <property type="evidence" value="ECO:0007669"/>
    <property type="project" value="TreeGrafter"/>
</dbReference>
<evidence type="ECO:0000256" key="10">
    <source>
        <dbReference type="ARBA" id="ARBA00023242"/>
    </source>
</evidence>
<evidence type="ECO:0000256" key="4">
    <source>
        <dbReference type="ARBA" id="ARBA00020923"/>
    </source>
</evidence>
<sequence length="227" mass="25468">MSINTVHTALSSVTSCQPDLGTSMDIVTDVAMDLVEDQEVEPGVGLAVLHRVILDCARLDREINMFSDIVEQLTSEVGQQPPEAQFSLSERVKQQFEERKASLSEAELLKHPKVVAFQESVHIPLPQDEAAESLQEEVDEDIAVMQSQVNFTCPLTQVNMENPVRNRVCNHHYDEAAILSMVKARHKQQRKCRCPVVGCVNQDVTQAHLVPDHLLRRRIQKLGSNKV</sequence>
<gene>
    <name evidence="15" type="ORF">NHX12_001307</name>
</gene>
<evidence type="ECO:0000313" key="15">
    <source>
        <dbReference type="EMBL" id="KAJ3597790.1"/>
    </source>
</evidence>
<dbReference type="InterPro" id="IPR013083">
    <property type="entry name" value="Znf_RING/FYVE/PHD"/>
</dbReference>
<keyword evidence="7 13" id="KW-0863">Zinc-finger</keyword>
<dbReference type="GO" id="GO:0016925">
    <property type="term" value="P:protein sumoylation"/>
    <property type="evidence" value="ECO:0007669"/>
    <property type="project" value="TreeGrafter"/>
</dbReference>
<evidence type="ECO:0000256" key="9">
    <source>
        <dbReference type="ARBA" id="ARBA00022833"/>
    </source>
</evidence>
<name>A0A9Q0IH35_9TELE</name>
<evidence type="ECO:0000256" key="1">
    <source>
        <dbReference type="ARBA" id="ARBA00004123"/>
    </source>
</evidence>
<accession>A0A9Q0IH35</accession>
<keyword evidence="6" id="KW-0479">Metal-binding</keyword>
<keyword evidence="16" id="KW-1185">Reference proteome</keyword>
<organism evidence="15 16">
    <name type="scientific">Muraenolepis orangiensis</name>
    <name type="common">Patagonian moray cod</name>
    <dbReference type="NCBI Taxonomy" id="630683"/>
    <lineage>
        <taxon>Eukaryota</taxon>
        <taxon>Metazoa</taxon>
        <taxon>Chordata</taxon>
        <taxon>Craniata</taxon>
        <taxon>Vertebrata</taxon>
        <taxon>Euteleostomi</taxon>
        <taxon>Actinopterygii</taxon>
        <taxon>Neopterygii</taxon>
        <taxon>Teleostei</taxon>
        <taxon>Neoteleostei</taxon>
        <taxon>Acanthomorphata</taxon>
        <taxon>Zeiogadaria</taxon>
        <taxon>Gadariae</taxon>
        <taxon>Gadiformes</taxon>
        <taxon>Muraenolepidoidei</taxon>
        <taxon>Muraenolepididae</taxon>
        <taxon>Muraenolepis</taxon>
    </lineage>
</organism>
<comment type="subcellular location">
    <subcellularLocation>
        <location evidence="1">Nucleus</location>
    </subcellularLocation>
</comment>
<evidence type="ECO:0000256" key="8">
    <source>
        <dbReference type="ARBA" id="ARBA00022786"/>
    </source>
</evidence>
<evidence type="ECO:0000256" key="3">
    <source>
        <dbReference type="ARBA" id="ARBA00008212"/>
    </source>
</evidence>
<keyword evidence="8" id="KW-0833">Ubl conjugation pathway</keyword>
<comment type="caution">
    <text evidence="15">The sequence shown here is derived from an EMBL/GenBank/DDBJ whole genome shotgun (WGS) entry which is preliminary data.</text>
</comment>
<dbReference type="GO" id="GO:0008270">
    <property type="term" value="F:zinc ion binding"/>
    <property type="evidence" value="ECO:0007669"/>
    <property type="project" value="UniProtKB-KW"/>
</dbReference>
<comment type="pathway">
    <text evidence="2">Protein modification; protein sumoylation.</text>
</comment>
<dbReference type="Proteomes" id="UP001148018">
    <property type="component" value="Unassembled WGS sequence"/>
</dbReference>
<dbReference type="PROSITE" id="PS51044">
    <property type="entry name" value="ZF_SP_RING"/>
    <property type="match status" value="1"/>
</dbReference>
<dbReference type="GO" id="GO:0000724">
    <property type="term" value="P:double-strand break repair via homologous recombination"/>
    <property type="evidence" value="ECO:0007669"/>
    <property type="project" value="InterPro"/>
</dbReference>
<keyword evidence="9" id="KW-0862">Zinc</keyword>
<dbReference type="PANTHER" id="PTHR21330">
    <property type="entry name" value="E3 SUMO-PROTEIN LIGASE NSE2"/>
    <property type="match status" value="1"/>
</dbReference>
<comment type="similarity">
    <text evidence="3">Belongs to the NSE2 family.</text>
</comment>
<dbReference type="SUPFAM" id="SSF57850">
    <property type="entry name" value="RING/U-box"/>
    <property type="match status" value="1"/>
</dbReference>
<keyword evidence="5" id="KW-0808">Transferase</keyword>
<evidence type="ECO:0000313" key="16">
    <source>
        <dbReference type="Proteomes" id="UP001148018"/>
    </source>
</evidence>
<protein>
    <recommendedName>
        <fullName evidence="4">E3 SUMO-protein ligase NSE2</fullName>
    </recommendedName>
    <alternativeName>
        <fullName evidence="11">E3 SUMO-protein transferase NSE2</fullName>
    </alternativeName>
    <alternativeName>
        <fullName evidence="12">Non-structural maintenance of chromosomes element 2 homolog</fullName>
    </alternativeName>
</protein>
<evidence type="ECO:0000256" key="5">
    <source>
        <dbReference type="ARBA" id="ARBA00022679"/>
    </source>
</evidence>